<evidence type="ECO:0000256" key="1">
    <source>
        <dbReference type="SAM" id="MobiDB-lite"/>
    </source>
</evidence>
<reference evidence="2 3" key="1">
    <citation type="submission" date="2018-04" db="EMBL/GenBank/DDBJ databases">
        <title>The genome of golden apple snail Pomacea canaliculata provides insight into stress tolerance and invasive adaptation.</title>
        <authorList>
            <person name="Liu C."/>
            <person name="Liu B."/>
            <person name="Ren Y."/>
            <person name="Zhang Y."/>
            <person name="Wang H."/>
            <person name="Li S."/>
            <person name="Jiang F."/>
            <person name="Yin L."/>
            <person name="Zhang G."/>
            <person name="Qian W."/>
            <person name="Fan W."/>
        </authorList>
    </citation>
    <scope>NUCLEOTIDE SEQUENCE [LARGE SCALE GENOMIC DNA]</scope>
    <source>
        <strain evidence="2">SZHN2017</strain>
        <tissue evidence="2">Muscle</tissue>
    </source>
</reference>
<feature type="region of interest" description="Disordered" evidence="1">
    <location>
        <begin position="1"/>
        <end position="23"/>
    </location>
</feature>
<dbReference type="AlphaFoldDB" id="A0A2T7PM57"/>
<sequence>MDNFSSNDKEVEGQERKRRKTCCGQNARKTMRDPFCHFVLLSMEATQEIKTLAGTRQKIKQKRIPAAKNSSSESRGTYPKDRKCPHILVPDTEQIVLALRWSSSKIKNSAGHLPGPCVQSDTFRYDIHHRSKIENSRGLLVATTVKRRMAVSVLSFSINY</sequence>
<proteinExistence type="predicted"/>
<dbReference type="EMBL" id="PZQS01000003">
    <property type="protein sequence ID" value="PVD34518.1"/>
    <property type="molecule type" value="Genomic_DNA"/>
</dbReference>
<dbReference type="Proteomes" id="UP000245119">
    <property type="component" value="Linkage Group LG3"/>
</dbReference>
<evidence type="ECO:0000313" key="2">
    <source>
        <dbReference type="EMBL" id="PVD34518.1"/>
    </source>
</evidence>
<feature type="region of interest" description="Disordered" evidence="1">
    <location>
        <begin position="60"/>
        <end position="83"/>
    </location>
</feature>
<gene>
    <name evidence="2" type="ORF">C0Q70_05793</name>
</gene>
<name>A0A2T7PM57_POMCA</name>
<accession>A0A2T7PM57</accession>
<keyword evidence="3" id="KW-1185">Reference proteome</keyword>
<comment type="caution">
    <text evidence="2">The sequence shown here is derived from an EMBL/GenBank/DDBJ whole genome shotgun (WGS) entry which is preliminary data.</text>
</comment>
<evidence type="ECO:0000313" key="3">
    <source>
        <dbReference type="Proteomes" id="UP000245119"/>
    </source>
</evidence>
<protein>
    <submittedName>
        <fullName evidence="2">Uncharacterized protein</fullName>
    </submittedName>
</protein>
<organism evidence="2 3">
    <name type="scientific">Pomacea canaliculata</name>
    <name type="common">Golden apple snail</name>
    <dbReference type="NCBI Taxonomy" id="400727"/>
    <lineage>
        <taxon>Eukaryota</taxon>
        <taxon>Metazoa</taxon>
        <taxon>Spiralia</taxon>
        <taxon>Lophotrochozoa</taxon>
        <taxon>Mollusca</taxon>
        <taxon>Gastropoda</taxon>
        <taxon>Caenogastropoda</taxon>
        <taxon>Architaenioglossa</taxon>
        <taxon>Ampullarioidea</taxon>
        <taxon>Ampullariidae</taxon>
        <taxon>Pomacea</taxon>
    </lineage>
</organism>